<evidence type="ECO:0000313" key="1">
    <source>
        <dbReference type="EMBL" id="CAI9599259.1"/>
    </source>
</evidence>
<evidence type="ECO:0000313" key="2">
    <source>
        <dbReference type="Proteomes" id="UP001162483"/>
    </source>
</evidence>
<sequence>MGRKIVLFTNNLSPCQLEHTARDGCAQYSHPDQCAYSEEHTPHLLVKHSQHTVNPLITPHINPFLPSCH</sequence>
<comment type="caution">
    <text evidence="1">The sequence shown here is derived from an EMBL/GenBank/DDBJ whole genome shotgun (WGS) entry which is preliminary data.</text>
</comment>
<reference evidence="1" key="1">
    <citation type="submission" date="2023-05" db="EMBL/GenBank/DDBJ databases">
        <authorList>
            <person name="Stuckert A."/>
        </authorList>
    </citation>
    <scope>NUCLEOTIDE SEQUENCE</scope>
</reference>
<dbReference type="EMBL" id="CATNWA010017272">
    <property type="protein sequence ID" value="CAI9599259.1"/>
    <property type="molecule type" value="Genomic_DNA"/>
</dbReference>
<proteinExistence type="predicted"/>
<keyword evidence="2" id="KW-1185">Reference proteome</keyword>
<gene>
    <name evidence="1" type="ORF">SPARVUS_LOCUS12564406</name>
</gene>
<protein>
    <submittedName>
        <fullName evidence="1">Uncharacterized protein</fullName>
    </submittedName>
</protein>
<dbReference type="Proteomes" id="UP001162483">
    <property type="component" value="Unassembled WGS sequence"/>
</dbReference>
<accession>A0ABN9FQM4</accession>
<organism evidence="1 2">
    <name type="scientific">Staurois parvus</name>
    <dbReference type="NCBI Taxonomy" id="386267"/>
    <lineage>
        <taxon>Eukaryota</taxon>
        <taxon>Metazoa</taxon>
        <taxon>Chordata</taxon>
        <taxon>Craniata</taxon>
        <taxon>Vertebrata</taxon>
        <taxon>Euteleostomi</taxon>
        <taxon>Amphibia</taxon>
        <taxon>Batrachia</taxon>
        <taxon>Anura</taxon>
        <taxon>Neobatrachia</taxon>
        <taxon>Ranoidea</taxon>
        <taxon>Ranidae</taxon>
        <taxon>Staurois</taxon>
    </lineage>
</organism>
<name>A0ABN9FQM4_9NEOB</name>